<dbReference type="EMBL" id="JAOPHQ010006261">
    <property type="protein sequence ID" value="KAK0132495.1"/>
    <property type="molecule type" value="Genomic_DNA"/>
</dbReference>
<feature type="region of interest" description="Disordered" evidence="1">
    <location>
        <begin position="70"/>
        <end position="117"/>
    </location>
</feature>
<dbReference type="AlphaFoldDB" id="A0AA47M2L9"/>
<comment type="caution">
    <text evidence="2">The sequence shown here is derived from an EMBL/GenBank/DDBJ whole genome shotgun (WGS) entry which is preliminary data.</text>
</comment>
<evidence type="ECO:0000313" key="3">
    <source>
        <dbReference type="Proteomes" id="UP001174136"/>
    </source>
</evidence>
<reference evidence="2" key="1">
    <citation type="journal article" date="2023" name="Front. Mar. Sci.">
        <title>A new Merluccius polli reference genome to investigate the effects of global change in West African waters.</title>
        <authorList>
            <person name="Mateo J.L."/>
            <person name="Blanco-Fernandez C."/>
            <person name="Garcia-Vazquez E."/>
            <person name="Machado-Schiaffino G."/>
        </authorList>
    </citation>
    <scope>NUCLEOTIDE SEQUENCE</scope>
    <source>
        <strain evidence="2">C29</strain>
        <tissue evidence="2">Fin</tissue>
    </source>
</reference>
<feature type="compositionally biased region" description="Basic and acidic residues" evidence="1">
    <location>
        <begin position="78"/>
        <end position="105"/>
    </location>
</feature>
<feature type="compositionally biased region" description="Pro residues" evidence="1">
    <location>
        <begin position="149"/>
        <end position="161"/>
    </location>
</feature>
<gene>
    <name evidence="2" type="ORF">N1851_032632</name>
</gene>
<evidence type="ECO:0000256" key="1">
    <source>
        <dbReference type="SAM" id="MobiDB-lite"/>
    </source>
</evidence>
<proteinExistence type="predicted"/>
<dbReference type="Proteomes" id="UP001174136">
    <property type="component" value="Unassembled WGS sequence"/>
</dbReference>
<organism evidence="2 3">
    <name type="scientific">Merluccius polli</name>
    <name type="common">Benguela hake</name>
    <name type="synonym">Merluccius cadenati</name>
    <dbReference type="NCBI Taxonomy" id="89951"/>
    <lineage>
        <taxon>Eukaryota</taxon>
        <taxon>Metazoa</taxon>
        <taxon>Chordata</taxon>
        <taxon>Craniata</taxon>
        <taxon>Vertebrata</taxon>
        <taxon>Euteleostomi</taxon>
        <taxon>Actinopterygii</taxon>
        <taxon>Neopterygii</taxon>
        <taxon>Teleostei</taxon>
        <taxon>Neoteleostei</taxon>
        <taxon>Acanthomorphata</taxon>
        <taxon>Zeiogadaria</taxon>
        <taxon>Gadariae</taxon>
        <taxon>Gadiformes</taxon>
        <taxon>Gadoidei</taxon>
        <taxon>Merlucciidae</taxon>
        <taxon>Merluccius</taxon>
    </lineage>
</organism>
<keyword evidence="3" id="KW-1185">Reference proteome</keyword>
<name>A0AA47M2L9_MERPO</name>
<feature type="region of interest" description="Disordered" evidence="1">
    <location>
        <begin position="146"/>
        <end position="167"/>
    </location>
</feature>
<evidence type="ECO:0000313" key="2">
    <source>
        <dbReference type="EMBL" id="KAK0132495.1"/>
    </source>
</evidence>
<protein>
    <submittedName>
        <fullName evidence="2">Uncharacterized protein</fullName>
    </submittedName>
</protein>
<accession>A0AA47M2L9</accession>
<feature type="region of interest" description="Disordered" evidence="1">
    <location>
        <begin position="1"/>
        <end position="27"/>
    </location>
</feature>
<sequence>MDPAETEQLRHAISNQGIRVGQHEQVSSVPRAYAVRRTPFPANRVSPFPGILCRQPSRLLPSLHASVLTEKQRRYRQRRDADPEKRKKHLEKERERSMKDKDAGKKPSISELNEREKEAKRKYWRAAQAKSRRATAQLTATLEQCMTPPLSPEPAPEPAPGPSRLEFKDRGYGVLHESKYENSRDERERQIISQLVSGKIVKKYQLQKYGQRATGFPRRRWKTLERNPLLFTRKQKDRIPNTFKSKIREFYERDDVSRMTTGKKQPMTRLGVKKQKRLLVDSVLNLHKKFESENPHRALSYSLFCRLRPFWVIHPTMQDRDTCMCKVHENLGFVVDRQKQLNLIIDSSLERLTEEVACSTENKGCMYGECSSCNPQQLPSGF</sequence>